<sequence length="84" mass="9406">MKYPLTTIALVLVVILIGTAFLKKYGKEPFAASQGGVLVQLMSSHVASEEEVRANMEYEKRRVAQDIREMTEPDSRRGPVPLPF</sequence>
<reference evidence="1" key="1">
    <citation type="journal article" date="2020" name="Nature">
        <title>Giant virus diversity and host interactions through global metagenomics.</title>
        <authorList>
            <person name="Schulz F."/>
            <person name="Roux S."/>
            <person name="Paez-Espino D."/>
            <person name="Jungbluth S."/>
            <person name="Walsh D.A."/>
            <person name="Denef V.J."/>
            <person name="McMahon K.D."/>
            <person name="Konstantinidis K.T."/>
            <person name="Eloe-Fadrosh E.A."/>
            <person name="Kyrpides N.C."/>
            <person name="Woyke T."/>
        </authorList>
    </citation>
    <scope>NUCLEOTIDE SEQUENCE</scope>
    <source>
        <strain evidence="1">GVMAG-S-3300013286-35</strain>
    </source>
</reference>
<proteinExistence type="predicted"/>
<organism evidence="1">
    <name type="scientific">viral metagenome</name>
    <dbReference type="NCBI Taxonomy" id="1070528"/>
    <lineage>
        <taxon>unclassified sequences</taxon>
        <taxon>metagenomes</taxon>
        <taxon>organismal metagenomes</taxon>
    </lineage>
</organism>
<name>A0A6C0KX91_9ZZZZ</name>
<dbReference type="AlphaFoldDB" id="A0A6C0KX91"/>
<protein>
    <submittedName>
        <fullName evidence="1">Uncharacterized protein</fullName>
    </submittedName>
</protein>
<dbReference type="EMBL" id="MN740992">
    <property type="protein sequence ID" value="QHU21746.1"/>
    <property type="molecule type" value="Genomic_DNA"/>
</dbReference>
<evidence type="ECO:0000313" key="1">
    <source>
        <dbReference type="EMBL" id="QHU21746.1"/>
    </source>
</evidence>
<accession>A0A6C0KX91</accession>